<feature type="transmembrane region" description="Helical" evidence="1">
    <location>
        <begin position="77"/>
        <end position="96"/>
    </location>
</feature>
<gene>
    <name evidence="3" type="ORF">SUBVAR_05725</name>
</gene>
<dbReference type="Pfam" id="PF19124">
    <property type="entry name" value="DUF5808"/>
    <property type="match status" value="1"/>
</dbReference>
<comment type="caution">
    <text evidence="3">The sequence shown here is derived from an EMBL/GenBank/DDBJ whole genome shotgun (WGS) entry which is preliminary data.</text>
</comment>
<reference evidence="3" key="1">
    <citation type="submission" date="2009-12" db="EMBL/GenBank/DDBJ databases">
        <authorList>
            <person name="Weinstock G."/>
            <person name="Sodergren E."/>
            <person name="Clifton S."/>
            <person name="Fulton L."/>
            <person name="Fulton B."/>
            <person name="Courtney L."/>
            <person name="Fronick C."/>
            <person name="Harrison M."/>
            <person name="Strong C."/>
            <person name="Farmer C."/>
            <person name="Delahaunty K."/>
            <person name="Markovic C."/>
            <person name="Hall O."/>
            <person name="Minx P."/>
            <person name="Tomlinson C."/>
            <person name="Mitreva M."/>
            <person name="Nelson J."/>
            <person name="Hou S."/>
            <person name="Wollam A."/>
            <person name="Pepin K.H."/>
            <person name="Johnson M."/>
            <person name="Bhonagiri V."/>
            <person name="Nash W.E."/>
            <person name="Warren W."/>
            <person name="Chinwalla A."/>
            <person name="Mardis E.R."/>
            <person name="Wilson R.K."/>
        </authorList>
    </citation>
    <scope>NUCLEOTIDE SEQUENCE [LARGE SCALE GENOMIC DNA]</scope>
    <source>
        <strain evidence="3">DSM 15176</strain>
    </source>
</reference>
<evidence type="ECO:0000313" key="3">
    <source>
        <dbReference type="EMBL" id="EFB75945.1"/>
    </source>
</evidence>
<keyword evidence="1" id="KW-0472">Membrane</keyword>
<dbReference type="eggNOG" id="ENOG5033N7N">
    <property type="taxonomic scope" value="Bacteria"/>
</dbReference>
<keyword evidence="4" id="KW-1185">Reference proteome</keyword>
<evidence type="ECO:0000313" key="4">
    <source>
        <dbReference type="Proteomes" id="UP000003438"/>
    </source>
</evidence>
<dbReference type="AlphaFoldDB" id="D1PN10"/>
<proteinExistence type="predicted"/>
<protein>
    <recommendedName>
        <fullName evidence="2">DUF5808 domain-containing protein</fullName>
    </recommendedName>
</protein>
<sequence length="97" mass="11337">MIGIIIAQNERPERRSVKFQSTQEEYAMAKRKWTRQETDAWLDSHDSWFYANREDANLFVRKRCLGINWTFNWGNPWSWVMTAGLTALLVSVAILGG</sequence>
<dbReference type="EMBL" id="ACBY02000023">
    <property type="protein sequence ID" value="EFB75945.1"/>
    <property type="molecule type" value="Genomic_DNA"/>
</dbReference>
<keyword evidence="1" id="KW-1133">Transmembrane helix</keyword>
<dbReference type="Proteomes" id="UP000003438">
    <property type="component" value="Unassembled WGS sequence"/>
</dbReference>
<accession>D1PN10</accession>
<dbReference type="InterPro" id="IPR043831">
    <property type="entry name" value="DUF5808"/>
</dbReference>
<dbReference type="HOGENOM" id="CLU_2345587_0_0_9"/>
<evidence type="ECO:0000256" key="1">
    <source>
        <dbReference type="SAM" id="Phobius"/>
    </source>
</evidence>
<feature type="domain" description="DUF5808" evidence="2">
    <location>
        <begin position="53"/>
        <end position="79"/>
    </location>
</feature>
<evidence type="ECO:0000259" key="2">
    <source>
        <dbReference type="Pfam" id="PF19124"/>
    </source>
</evidence>
<name>D1PN10_9FIRM</name>
<keyword evidence="1" id="KW-0812">Transmembrane</keyword>
<dbReference type="STRING" id="411471.SUBVAR_05725"/>
<organism evidence="3 4">
    <name type="scientific">Subdoligranulum variabile DSM 15176</name>
    <dbReference type="NCBI Taxonomy" id="411471"/>
    <lineage>
        <taxon>Bacteria</taxon>
        <taxon>Bacillati</taxon>
        <taxon>Bacillota</taxon>
        <taxon>Clostridia</taxon>
        <taxon>Eubacteriales</taxon>
        <taxon>Oscillospiraceae</taxon>
        <taxon>Subdoligranulum</taxon>
    </lineage>
</organism>